<sequence length="463" mass="50407">MTPQTRPNRTTERNAALACLRSALVPGAIAAVCWLGPAWPPLQQVVADAGLVEFADLQRVATIAAVVALGLVVFHLARSGRHLLRWVRAVRWEQQFDDPERAHLVPPLASHTRSLTSWSSWLRWVLLGGLVLAGALVYAGLAALGLVPRPTDEMIDGWATPVLGVLALVAVGWVARVRLAGRRLRARTVERLSGDTAAPRATAEVAADRAERIPTLEVSFGAWGPDPGRLTRRAGRRVSGPLQILYLRLFDNVDGTAAFLGSPWRTVGLVHLLRGSDQVEADELRAARARGSVATLFIRSPEQLSAVLAELPSQRHDPATPHGVLARIRWLRDPERGRYPVRGLLCHGSFWRRAVDLMLDRMDLVVLDLSGYRPENIGTRFELQRVVDGFPVDRVLFLAEPHSDQPFLTAQLRAAWSAMAAGSPNEGTGTRRARVAWDTPPTGFRYAGAAAGSAGASTRTRPG</sequence>
<gene>
    <name evidence="2" type="ORF">EXU48_05650</name>
</gene>
<name>A0ABY2E576_9MICO</name>
<dbReference type="RefSeq" id="WP_133106681.1">
    <property type="nucleotide sequence ID" value="NZ_SMNA01000003.1"/>
</dbReference>
<keyword evidence="1" id="KW-0812">Transmembrane</keyword>
<protein>
    <submittedName>
        <fullName evidence="2">Uncharacterized protein</fullName>
    </submittedName>
</protein>
<evidence type="ECO:0000256" key="1">
    <source>
        <dbReference type="SAM" id="Phobius"/>
    </source>
</evidence>
<keyword evidence="3" id="KW-1185">Reference proteome</keyword>
<evidence type="ECO:0000313" key="2">
    <source>
        <dbReference type="EMBL" id="TDE95752.1"/>
    </source>
</evidence>
<feature type="transmembrane region" description="Helical" evidence="1">
    <location>
        <begin position="121"/>
        <end position="146"/>
    </location>
</feature>
<organism evidence="2 3">
    <name type="scientific">Occultella glacieicola</name>
    <dbReference type="NCBI Taxonomy" id="2518684"/>
    <lineage>
        <taxon>Bacteria</taxon>
        <taxon>Bacillati</taxon>
        <taxon>Actinomycetota</taxon>
        <taxon>Actinomycetes</taxon>
        <taxon>Micrococcales</taxon>
        <taxon>Ruaniaceae</taxon>
        <taxon>Occultella</taxon>
    </lineage>
</organism>
<keyword evidence="1" id="KW-0472">Membrane</keyword>
<reference evidence="2 3" key="1">
    <citation type="submission" date="2019-03" db="EMBL/GenBank/DDBJ databases">
        <title>Genomic features of bacteria from cold environments.</title>
        <authorList>
            <person name="Shen L."/>
        </authorList>
    </citation>
    <scope>NUCLEOTIDE SEQUENCE [LARGE SCALE GENOMIC DNA]</scope>
    <source>
        <strain evidence="3">T3246-1</strain>
    </source>
</reference>
<keyword evidence="1" id="KW-1133">Transmembrane helix</keyword>
<dbReference type="Proteomes" id="UP000504882">
    <property type="component" value="Unassembled WGS sequence"/>
</dbReference>
<evidence type="ECO:0000313" key="3">
    <source>
        <dbReference type="Proteomes" id="UP000504882"/>
    </source>
</evidence>
<accession>A0ABY2E576</accession>
<proteinExistence type="predicted"/>
<feature type="transmembrane region" description="Helical" evidence="1">
    <location>
        <begin position="60"/>
        <end position="77"/>
    </location>
</feature>
<feature type="transmembrane region" description="Helical" evidence="1">
    <location>
        <begin position="158"/>
        <end position="177"/>
    </location>
</feature>
<comment type="caution">
    <text evidence="2">The sequence shown here is derived from an EMBL/GenBank/DDBJ whole genome shotgun (WGS) entry which is preliminary data.</text>
</comment>
<dbReference type="EMBL" id="SMNA01000003">
    <property type="protein sequence ID" value="TDE95752.1"/>
    <property type="molecule type" value="Genomic_DNA"/>
</dbReference>